<organism evidence="2 3">
    <name type="scientific">Kribbella capetownensis</name>
    <dbReference type="NCBI Taxonomy" id="1572659"/>
    <lineage>
        <taxon>Bacteria</taxon>
        <taxon>Bacillati</taxon>
        <taxon>Actinomycetota</taxon>
        <taxon>Actinomycetes</taxon>
        <taxon>Propionibacteriales</taxon>
        <taxon>Kribbellaceae</taxon>
        <taxon>Kribbella</taxon>
    </lineage>
</organism>
<dbReference type="EMBL" id="SJKD01000007">
    <property type="protein sequence ID" value="TCC45868.1"/>
    <property type="molecule type" value="Genomic_DNA"/>
</dbReference>
<dbReference type="Proteomes" id="UP000293342">
    <property type="component" value="Unassembled WGS sequence"/>
</dbReference>
<evidence type="ECO:0000313" key="2">
    <source>
        <dbReference type="EMBL" id="TCC45868.1"/>
    </source>
</evidence>
<dbReference type="Gene3D" id="1.10.287.1490">
    <property type="match status" value="1"/>
</dbReference>
<keyword evidence="1" id="KW-0175">Coiled coil</keyword>
<evidence type="ECO:0000256" key="1">
    <source>
        <dbReference type="SAM" id="Coils"/>
    </source>
</evidence>
<dbReference type="RefSeq" id="WP_131516964.1">
    <property type="nucleotide sequence ID" value="NZ_SJKD01000007.1"/>
</dbReference>
<feature type="coiled-coil region" evidence="1">
    <location>
        <begin position="70"/>
        <end position="118"/>
    </location>
</feature>
<gene>
    <name evidence="2" type="ORF">E0H75_29595</name>
</gene>
<name>A0A4R0JM02_9ACTN</name>
<sequence>MADRVEQRIAAGRAARAELQPLSETIHRLQRRMDNLYGETRHWDKKVAHGYDQLDRLERKTGSWLGSLFGRGQEQQLEDLRAELYEAEDRYDDARRRFEETRTELDDARARHDDLQLVADDYVAALDDKESGLLTAGDDTADRLRVIGTELEDLAVRLRETDDLLTSVGWSDRALDTLEFLVGRATVAAASDLAGGGILSGKAKFDELQAVDGAAAYADRCVLKLSDELRTYGERRPLRSGQPLDAGARLLDVWLDRPGLDVKAFVLVLQTRKQIPRTRDVVRQVADDLAVRRTEILAETDALTAERTALLSG</sequence>
<proteinExistence type="predicted"/>
<protein>
    <submittedName>
        <fullName evidence="2">Uncharacterized protein</fullName>
    </submittedName>
</protein>
<dbReference type="OrthoDB" id="9820089at2"/>
<dbReference type="AlphaFoldDB" id="A0A4R0JM02"/>
<accession>A0A4R0JM02</accession>
<comment type="caution">
    <text evidence="2">The sequence shown here is derived from an EMBL/GenBank/DDBJ whole genome shotgun (WGS) entry which is preliminary data.</text>
</comment>
<evidence type="ECO:0000313" key="3">
    <source>
        <dbReference type="Proteomes" id="UP000293342"/>
    </source>
</evidence>
<reference evidence="2 3" key="1">
    <citation type="submission" date="2019-02" db="EMBL/GenBank/DDBJ databases">
        <title>Kribbella capetownensis sp. nov. and Kribbella speibonae sp. nov., isolated from soil.</title>
        <authorList>
            <person name="Curtis S.M."/>
            <person name="Norton I."/>
            <person name="Everest G.J."/>
            <person name="Meyers P.R."/>
        </authorList>
    </citation>
    <scope>NUCLEOTIDE SEQUENCE [LARGE SCALE GENOMIC DNA]</scope>
    <source>
        <strain evidence="2 3">YM53</strain>
    </source>
</reference>
<keyword evidence="3" id="KW-1185">Reference proteome</keyword>